<proteinExistence type="predicted"/>
<dbReference type="Proteomes" id="UP000815677">
    <property type="component" value="Unassembled WGS sequence"/>
</dbReference>
<protein>
    <submittedName>
        <fullName evidence="2">Uncharacterized protein</fullName>
    </submittedName>
</protein>
<dbReference type="EMBL" id="DF841416">
    <property type="protein sequence ID" value="GAT45521.1"/>
    <property type="molecule type" value="Genomic_DNA"/>
</dbReference>
<sequence>MASLLEIQRQRKAARVIAPLPARNENIPPSSPLGPYNTNTSSAASAQSSPSPFAQTPAVAPRLPPLVQPRAPAPLTVAERVAYGDQTVKKLKVTNERQLVLIREFAEVIQVPIVALAADTHQQTTHPEHREIFMFAAMARNHVETTSHAIEVAESWVPTPDQGKIIRQHAQMILLLPDLKFFSGALSKAIVSAIETKARYGFPTEANDTAHTEFERSAARQVTLAKNALKTKIKVSIEKKTPITQLANELLASSGKGLEHTLALHQHLSLLVRLPAPPHFFPDSLQRMHVAKGHPGHSFWELVDVELDELYAAPPEDYVESMHLAYTLDKEKYPARTSADSYPFGKDASQSGKRWIQALNTAAKKVGRVEPGEWTRATKRKRGDRGDSDDEDEEEQEEPAEPAGTEGDWDDEERQPPVDEEHDNTNTEATPRTPGSPES</sequence>
<organism evidence="2 3">
    <name type="scientific">Mycena chlorophos</name>
    <name type="common">Agaric fungus</name>
    <name type="synonym">Agaricus chlorophos</name>
    <dbReference type="NCBI Taxonomy" id="658473"/>
    <lineage>
        <taxon>Eukaryota</taxon>
        <taxon>Fungi</taxon>
        <taxon>Dikarya</taxon>
        <taxon>Basidiomycota</taxon>
        <taxon>Agaricomycotina</taxon>
        <taxon>Agaricomycetes</taxon>
        <taxon>Agaricomycetidae</taxon>
        <taxon>Agaricales</taxon>
        <taxon>Marasmiineae</taxon>
        <taxon>Mycenaceae</taxon>
        <taxon>Mycena</taxon>
    </lineage>
</organism>
<reference evidence="2" key="1">
    <citation type="submission" date="2014-09" db="EMBL/GenBank/DDBJ databases">
        <title>Genome sequence of the luminous mushroom Mycena chlorophos for searching fungal bioluminescence genes.</title>
        <authorList>
            <person name="Tanaka Y."/>
            <person name="Kasuga D."/>
            <person name="Oba Y."/>
            <person name="Hase S."/>
            <person name="Sato K."/>
            <person name="Oba Y."/>
            <person name="Sakakibara Y."/>
        </authorList>
    </citation>
    <scope>NUCLEOTIDE SEQUENCE</scope>
</reference>
<feature type="region of interest" description="Disordered" evidence="1">
    <location>
        <begin position="18"/>
        <end position="67"/>
    </location>
</feature>
<keyword evidence="3" id="KW-1185">Reference proteome</keyword>
<evidence type="ECO:0000313" key="2">
    <source>
        <dbReference type="EMBL" id="GAT45521.1"/>
    </source>
</evidence>
<name>A0ABQ0L6N9_MYCCL</name>
<accession>A0ABQ0L6N9</accession>
<feature type="compositionally biased region" description="Basic and acidic residues" evidence="1">
    <location>
        <begin position="414"/>
        <end position="425"/>
    </location>
</feature>
<feature type="compositionally biased region" description="Acidic residues" evidence="1">
    <location>
        <begin position="387"/>
        <end position="400"/>
    </location>
</feature>
<feature type="compositionally biased region" description="Low complexity" evidence="1">
    <location>
        <begin position="40"/>
        <end position="58"/>
    </location>
</feature>
<feature type="region of interest" description="Disordered" evidence="1">
    <location>
        <begin position="363"/>
        <end position="439"/>
    </location>
</feature>
<gene>
    <name evidence="2" type="ORF">MCHLO_03092</name>
</gene>
<evidence type="ECO:0000256" key="1">
    <source>
        <dbReference type="SAM" id="MobiDB-lite"/>
    </source>
</evidence>
<evidence type="ECO:0000313" key="3">
    <source>
        <dbReference type="Proteomes" id="UP000815677"/>
    </source>
</evidence>